<feature type="coiled-coil region" evidence="1">
    <location>
        <begin position="51"/>
        <end position="95"/>
    </location>
</feature>
<dbReference type="GO" id="GO:0000226">
    <property type="term" value="P:microtubule cytoskeleton organization"/>
    <property type="evidence" value="ECO:0007669"/>
    <property type="project" value="TreeGrafter"/>
</dbReference>
<dbReference type="GO" id="GO:0032065">
    <property type="term" value="P:maintenance of protein location in cell cortex"/>
    <property type="evidence" value="ECO:0007669"/>
    <property type="project" value="InterPro"/>
</dbReference>
<dbReference type="SMART" id="SM00233">
    <property type="entry name" value="PH"/>
    <property type="match status" value="1"/>
</dbReference>
<feature type="compositionally biased region" description="Acidic residues" evidence="2">
    <location>
        <begin position="471"/>
        <end position="482"/>
    </location>
</feature>
<dbReference type="CDD" id="cd13365">
    <property type="entry name" value="PH_PLC_plant-like"/>
    <property type="match status" value="1"/>
</dbReference>
<sequence>MSTTTSPSKGALSTNGLSDPFVAPTSYGPRYASLDFDHLSSYSANSPTQAKRALEAHLKETERRIQDASRLGTTLIQQRKELAARLQEVEDVKENDEVPTELRKRLADLEKEYNEVGKESARAFLPKAKIDPSSTPSALTGSGRESPTKLTAPSRRTRNQPSNRVHDIEFATEISTSLLAQVRQLQAALAQKDEELKDTTAAKAQLEADATGMAQRVKHLDDKEQRYKDENWNLETRLQDLEASHKDVTDREQKALQNLKTTQGDKAAAQRDLDDLKVSHEKLNEEHAAVKRQQELELHGLRRDITTHESEKGALQKRIDELTSQNTELAKAVSYRFNGAGAAAGAAFVAADDDGHLSDGTPEESAPESPIKGTPARHGMLESETLKSSLNHAHRMIQNLKNNIHREKTEKIELKRMLQEARDELESKRSESGGVVGANVGKKRRSEQDSSKFKKPLPRTLGANRSSTTEILEDEPDWEDNDGTATPTKSSFMPGAFVGAGVGAVAGYAAGVSTGGEETEGTDAAFETATERGGPSDAFETGRESMDDESEELTETEAGSVSRNRNISKAAAALSGVPAAGRQSFQSTASDDELQTPQQIQQQQKYRLRVNGGSSKRNRVSDLMRDSPASSIGTPQGPGQSLGDELDALDEGTPSRYTDSAVGTPDTQRAISVAPDTPDVVATPLLASKNTLTEQHAIVKPTYADAGMMTEPWTPEAPAPASDLKDKAMEVVGGALAGMGLGSLISSREHADTDAEAGASHDSEVPATIRDEPLQFSSVMAQHVQPTTPLLPERSDRRLSAEQYGIPGTDATRPGAGFFGIASLGGADRAVERDSVGLMPLVPKLPMMDGGSQTDVSGDDIEEMIRNKNRISTVADLPVRSGAGFTSSGGRRSLDGVSNEAAPLRTPRRPASSGSMRNRTSVGTAPPLPVDHTVKIAQAAQKDPQTPGTAIVGTMGPPLMPASAYKQARPRTPAESTRVYPRDGTTPRARQVQSPTLTQASRRTSLSSFVSEVDERINGRSQFMYPEGVIPSTDPRMIQAITQTMIGEYLWKYTRKAGRSEPSNTRHRRFFWVHPYTRTLYWSEKDPSTAGRDMLKAKSVAIDAVRVISDDNAYPPGLHRKSLVIVTPGREIIITAPTGQRHETWFNALSYLLLRTEQEKAEAEDEMNQDDLNEFNPGFGSSIRQSITRFTTGRSHSRVSLSSYNSRTTRNSSPTRGGRTSATPGLHSRPPPSPSRAPAPDSTSTSRYSSLTNKFRSSASAAVRGRTSTTSSTAPGQAAGSEIYNASVAADSAEDLRAQMERQEREADRLENVRACCDGKHDVASLSRRSRGGMGHRFSAHTHTHPHIKTEPLAETIRR</sequence>
<gene>
    <name evidence="4" type="ORF">BDY17DRAFT_326065</name>
</gene>
<dbReference type="GeneID" id="54478452"/>
<feature type="compositionally biased region" description="Low complexity" evidence="2">
    <location>
        <begin position="595"/>
        <end position="604"/>
    </location>
</feature>
<keyword evidence="1" id="KW-0175">Coiled coil</keyword>
<dbReference type="SUPFAM" id="SSF50729">
    <property type="entry name" value="PH domain-like"/>
    <property type="match status" value="1"/>
</dbReference>
<dbReference type="GO" id="GO:0015631">
    <property type="term" value="F:tubulin binding"/>
    <property type="evidence" value="ECO:0007669"/>
    <property type="project" value="TreeGrafter"/>
</dbReference>
<feature type="region of interest" description="Disordered" evidence="2">
    <location>
        <begin position="882"/>
        <end position="929"/>
    </location>
</feature>
<dbReference type="InterPro" id="IPR053005">
    <property type="entry name" value="Nuclear_Pos-Cytoskel_Interact"/>
</dbReference>
<dbReference type="Proteomes" id="UP000799767">
    <property type="component" value="Unassembled WGS sequence"/>
</dbReference>
<evidence type="ECO:0000313" key="5">
    <source>
        <dbReference type="Proteomes" id="UP000799767"/>
    </source>
</evidence>
<evidence type="ECO:0000313" key="4">
    <source>
        <dbReference type="EMBL" id="KAF2481370.1"/>
    </source>
</evidence>
<dbReference type="RefSeq" id="XP_033587940.1">
    <property type="nucleotide sequence ID" value="XM_033737450.1"/>
</dbReference>
<dbReference type="PANTHER" id="PTHR28190">
    <property type="entry name" value="NUCLEAR MIGRATION PROTEIN NUM1"/>
    <property type="match status" value="1"/>
</dbReference>
<feature type="compositionally biased region" description="Polar residues" evidence="2">
    <location>
        <begin position="1247"/>
        <end position="1275"/>
    </location>
</feature>
<feature type="region of interest" description="Disordered" evidence="2">
    <location>
        <begin position="964"/>
        <end position="1002"/>
    </location>
</feature>
<feature type="compositionally biased region" description="Low complexity" evidence="2">
    <location>
        <begin position="570"/>
        <end position="580"/>
    </location>
</feature>
<feature type="compositionally biased region" description="Acidic residues" evidence="2">
    <location>
        <begin position="546"/>
        <end position="555"/>
    </location>
</feature>
<feature type="domain" description="PH" evidence="3">
    <location>
        <begin position="1043"/>
        <end position="1154"/>
    </location>
</feature>
<feature type="compositionally biased region" description="Low complexity" evidence="2">
    <location>
        <begin position="1200"/>
        <end position="1221"/>
    </location>
</feature>
<dbReference type="Pfam" id="PF12814">
    <property type="entry name" value="Mcp5_PH"/>
    <property type="match status" value="1"/>
</dbReference>
<feature type="region of interest" description="Disordered" evidence="2">
    <location>
        <begin position="1189"/>
        <end position="1279"/>
    </location>
</feature>
<feature type="compositionally biased region" description="Polar residues" evidence="2">
    <location>
        <begin position="628"/>
        <end position="639"/>
    </location>
</feature>
<dbReference type="OrthoDB" id="2149224at2759"/>
<feature type="compositionally biased region" description="Polar residues" evidence="2">
    <location>
        <begin position="132"/>
        <end position="151"/>
    </location>
</feature>
<feature type="compositionally biased region" description="Acidic residues" evidence="2">
    <location>
        <begin position="1162"/>
        <end position="1173"/>
    </location>
</feature>
<feature type="coiled-coil region" evidence="1">
    <location>
        <begin position="1286"/>
        <end position="1320"/>
    </location>
</feature>
<evidence type="ECO:0000256" key="1">
    <source>
        <dbReference type="SAM" id="Coils"/>
    </source>
</evidence>
<proteinExistence type="predicted"/>
<feature type="compositionally biased region" description="Basic residues" evidence="2">
    <location>
        <begin position="1338"/>
        <end position="1347"/>
    </location>
</feature>
<feature type="region of interest" description="Disordered" evidence="2">
    <location>
        <begin position="424"/>
        <end position="492"/>
    </location>
</feature>
<name>A0A6A6PMQ8_9PEZI</name>
<organism evidence="4 5">
    <name type="scientific">Neohortaea acidophila</name>
    <dbReference type="NCBI Taxonomy" id="245834"/>
    <lineage>
        <taxon>Eukaryota</taxon>
        <taxon>Fungi</taxon>
        <taxon>Dikarya</taxon>
        <taxon>Ascomycota</taxon>
        <taxon>Pezizomycotina</taxon>
        <taxon>Dothideomycetes</taxon>
        <taxon>Dothideomycetidae</taxon>
        <taxon>Mycosphaerellales</taxon>
        <taxon>Teratosphaeriaceae</taxon>
        <taxon>Neohortaea</taxon>
    </lineage>
</organism>
<feature type="region of interest" description="Disordered" evidence="2">
    <location>
        <begin position="513"/>
        <end position="671"/>
    </location>
</feature>
<feature type="compositionally biased region" description="Polar residues" evidence="2">
    <location>
        <begin position="557"/>
        <end position="567"/>
    </location>
</feature>
<feature type="region of interest" description="Disordered" evidence="2">
    <location>
        <begin position="1326"/>
        <end position="1359"/>
    </location>
</feature>
<evidence type="ECO:0000256" key="2">
    <source>
        <dbReference type="SAM" id="MobiDB-lite"/>
    </source>
</evidence>
<feature type="region of interest" description="Disordered" evidence="2">
    <location>
        <begin position="120"/>
        <end position="168"/>
    </location>
</feature>
<dbReference type="GO" id="GO:0005543">
    <property type="term" value="F:phospholipid binding"/>
    <property type="evidence" value="ECO:0007669"/>
    <property type="project" value="InterPro"/>
</dbReference>
<dbReference type="InterPro" id="IPR024774">
    <property type="entry name" value="PH_dom-Mcp5-type"/>
</dbReference>
<evidence type="ECO:0000259" key="3">
    <source>
        <dbReference type="PROSITE" id="PS50003"/>
    </source>
</evidence>
<feature type="compositionally biased region" description="Low complexity" evidence="2">
    <location>
        <begin position="513"/>
        <end position="528"/>
    </location>
</feature>
<protein>
    <recommendedName>
        <fullName evidence="3">PH domain-containing protein</fullName>
    </recommendedName>
</protein>
<feature type="compositionally biased region" description="Polar residues" evidence="2">
    <location>
        <begin position="912"/>
        <end position="923"/>
    </location>
</feature>
<feature type="region of interest" description="Disordered" evidence="2">
    <location>
        <begin position="1162"/>
        <end position="1181"/>
    </location>
</feature>
<keyword evidence="5" id="KW-1185">Reference proteome</keyword>
<feature type="region of interest" description="Disordered" evidence="2">
    <location>
        <begin position="1"/>
        <end position="24"/>
    </location>
</feature>
<feature type="compositionally biased region" description="Basic and acidic residues" evidence="2">
    <location>
        <begin position="1348"/>
        <end position="1359"/>
    </location>
</feature>
<dbReference type="EMBL" id="MU001638">
    <property type="protein sequence ID" value="KAF2481370.1"/>
    <property type="molecule type" value="Genomic_DNA"/>
</dbReference>
<dbReference type="GO" id="GO:0005938">
    <property type="term" value="C:cell cortex"/>
    <property type="evidence" value="ECO:0007669"/>
    <property type="project" value="InterPro"/>
</dbReference>
<dbReference type="PANTHER" id="PTHR28190:SF1">
    <property type="entry name" value="NUCLEAR MIGRATION PROTEIN NUM1"/>
    <property type="match status" value="1"/>
</dbReference>
<accession>A0A6A6PMQ8</accession>
<feature type="compositionally biased region" description="Polar residues" evidence="2">
    <location>
        <begin position="1"/>
        <end position="17"/>
    </location>
</feature>
<feature type="compositionally biased region" description="Polar residues" evidence="2">
    <location>
        <begin position="991"/>
        <end position="1002"/>
    </location>
</feature>
<dbReference type="GO" id="GO:0005739">
    <property type="term" value="C:mitochondrion"/>
    <property type="evidence" value="ECO:0007669"/>
    <property type="project" value="TreeGrafter"/>
</dbReference>
<feature type="coiled-coil region" evidence="1">
    <location>
        <begin position="182"/>
        <end position="332"/>
    </location>
</feature>
<dbReference type="InterPro" id="IPR001849">
    <property type="entry name" value="PH_domain"/>
</dbReference>
<dbReference type="PROSITE" id="PS50003">
    <property type="entry name" value="PH_DOMAIN"/>
    <property type="match status" value="1"/>
</dbReference>
<feature type="region of interest" description="Disordered" evidence="2">
    <location>
        <begin position="353"/>
        <end position="378"/>
    </location>
</feature>
<reference evidence="4" key="1">
    <citation type="journal article" date="2020" name="Stud. Mycol.">
        <title>101 Dothideomycetes genomes: a test case for predicting lifestyles and emergence of pathogens.</title>
        <authorList>
            <person name="Haridas S."/>
            <person name="Albert R."/>
            <person name="Binder M."/>
            <person name="Bloem J."/>
            <person name="Labutti K."/>
            <person name="Salamov A."/>
            <person name="Andreopoulos B."/>
            <person name="Baker S."/>
            <person name="Barry K."/>
            <person name="Bills G."/>
            <person name="Bluhm B."/>
            <person name="Cannon C."/>
            <person name="Castanera R."/>
            <person name="Culley D."/>
            <person name="Daum C."/>
            <person name="Ezra D."/>
            <person name="Gonzalez J."/>
            <person name="Henrissat B."/>
            <person name="Kuo A."/>
            <person name="Liang C."/>
            <person name="Lipzen A."/>
            <person name="Lutzoni F."/>
            <person name="Magnuson J."/>
            <person name="Mondo S."/>
            <person name="Nolan M."/>
            <person name="Ohm R."/>
            <person name="Pangilinan J."/>
            <person name="Park H.-J."/>
            <person name="Ramirez L."/>
            <person name="Alfaro M."/>
            <person name="Sun H."/>
            <person name="Tritt A."/>
            <person name="Yoshinaga Y."/>
            <person name="Zwiers L.-H."/>
            <person name="Turgeon B."/>
            <person name="Goodwin S."/>
            <person name="Spatafora J."/>
            <person name="Crous P."/>
            <person name="Grigoriev I."/>
        </authorList>
    </citation>
    <scope>NUCLEOTIDE SEQUENCE</scope>
    <source>
        <strain evidence="4">CBS 113389</strain>
    </source>
</reference>